<feature type="domain" description="RNA polymerase sigma-70 region 2" evidence="1">
    <location>
        <begin position="13"/>
        <end position="77"/>
    </location>
</feature>
<dbReference type="Gene3D" id="1.10.1740.10">
    <property type="match status" value="1"/>
</dbReference>
<accession>A0A7K1SVT0</accession>
<organism evidence="2 3">
    <name type="scientific">Mucilaginibacter arboris</name>
    <dbReference type="NCBI Taxonomy" id="2682090"/>
    <lineage>
        <taxon>Bacteria</taxon>
        <taxon>Pseudomonadati</taxon>
        <taxon>Bacteroidota</taxon>
        <taxon>Sphingobacteriia</taxon>
        <taxon>Sphingobacteriales</taxon>
        <taxon>Sphingobacteriaceae</taxon>
        <taxon>Mucilaginibacter</taxon>
    </lineage>
</organism>
<dbReference type="GO" id="GO:0006352">
    <property type="term" value="P:DNA-templated transcription initiation"/>
    <property type="evidence" value="ECO:0007669"/>
    <property type="project" value="InterPro"/>
</dbReference>
<gene>
    <name evidence="2" type="ORF">GO621_07735</name>
</gene>
<dbReference type="InterPro" id="IPR013325">
    <property type="entry name" value="RNA_pol_sigma_r2"/>
</dbReference>
<dbReference type="RefSeq" id="WP_157565748.1">
    <property type="nucleotide sequence ID" value="NZ_WPIK01000006.1"/>
</dbReference>
<dbReference type="EMBL" id="WPIK01000006">
    <property type="protein sequence ID" value="MVN21425.1"/>
    <property type="molecule type" value="Genomic_DNA"/>
</dbReference>
<name>A0A7K1SVT0_9SPHI</name>
<evidence type="ECO:0000313" key="2">
    <source>
        <dbReference type="EMBL" id="MVN21425.1"/>
    </source>
</evidence>
<dbReference type="InterPro" id="IPR007627">
    <property type="entry name" value="RNA_pol_sigma70_r2"/>
</dbReference>
<dbReference type="Proteomes" id="UP000462014">
    <property type="component" value="Unassembled WGS sequence"/>
</dbReference>
<dbReference type="SUPFAM" id="SSF88946">
    <property type="entry name" value="Sigma2 domain of RNA polymerase sigma factors"/>
    <property type="match status" value="1"/>
</dbReference>
<evidence type="ECO:0000259" key="1">
    <source>
        <dbReference type="Pfam" id="PF04542"/>
    </source>
</evidence>
<sequence>MANSSGKNIVKTVKDYGKGLFSFIRGKVKTEEDAEDILQDVWYQLSNAVDVDEIGQMSGWLFKVAKNKIIDLYRKKTPESLDDLSFENDEGELIFNEILLADDNDP</sequence>
<protein>
    <recommendedName>
        <fullName evidence="1">RNA polymerase sigma-70 region 2 domain-containing protein</fullName>
    </recommendedName>
</protein>
<evidence type="ECO:0000313" key="3">
    <source>
        <dbReference type="Proteomes" id="UP000462014"/>
    </source>
</evidence>
<keyword evidence="3" id="KW-1185">Reference proteome</keyword>
<reference evidence="2 3" key="1">
    <citation type="submission" date="2019-12" db="EMBL/GenBank/DDBJ databases">
        <title>Mucilaginibacter sp. HMF7410 genome sequencing and assembly.</title>
        <authorList>
            <person name="Kang H."/>
            <person name="Cha I."/>
            <person name="Kim H."/>
            <person name="Joh K."/>
        </authorList>
    </citation>
    <scope>NUCLEOTIDE SEQUENCE [LARGE SCALE GENOMIC DNA]</scope>
    <source>
        <strain evidence="2 3">HMF7410</strain>
    </source>
</reference>
<dbReference type="AlphaFoldDB" id="A0A7K1SVT0"/>
<comment type="caution">
    <text evidence="2">The sequence shown here is derived from an EMBL/GenBank/DDBJ whole genome shotgun (WGS) entry which is preliminary data.</text>
</comment>
<dbReference type="GO" id="GO:0003700">
    <property type="term" value="F:DNA-binding transcription factor activity"/>
    <property type="evidence" value="ECO:0007669"/>
    <property type="project" value="InterPro"/>
</dbReference>
<dbReference type="Pfam" id="PF04542">
    <property type="entry name" value="Sigma70_r2"/>
    <property type="match status" value="1"/>
</dbReference>
<proteinExistence type="predicted"/>